<dbReference type="OrthoDB" id="2157530at2759"/>
<dbReference type="PANTHER" id="PTHR24148">
    <property type="entry name" value="ANKYRIN REPEAT DOMAIN-CONTAINING PROTEIN 39 HOMOLOG-RELATED"/>
    <property type="match status" value="1"/>
</dbReference>
<accession>A0A6G1L635</accession>
<evidence type="ECO:0000313" key="2">
    <source>
        <dbReference type="EMBL" id="KAF2768019.1"/>
    </source>
</evidence>
<dbReference type="PANTHER" id="PTHR24148:SF73">
    <property type="entry name" value="HET DOMAIN PROTEIN (AFU_ORTHOLOGUE AFUA_8G01020)"/>
    <property type="match status" value="1"/>
</dbReference>
<gene>
    <name evidence="2" type="ORF">EJ03DRAFT_138504</name>
</gene>
<dbReference type="AlphaFoldDB" id="A0A6G1L635"/>
<proteinExistence type="predicted"/>
<feature type="domain" description="Heterokaryon incompatibility" evidence="1">
    <location>
        <begin position="111"/>
        <end position="150"/>
    </location>
</feature>
<name>A0A6G1L635_9PEZI</name>
<reference evidence="2" key="1">
    <citation type="journal article" date="2020" name="Stud. Mycol.">
        <title>101 Dothideomycetes genomes: a test case for predicting lifestyles and emergence of pathogens.</title>
        <authorList>
            <person name="Haridas S."/>
            <person name="Albert R."/>
            <person name="Binder M."/>
            <person name="Bloem J."/>
            <person name="Labutti K."/>
            <person name="Salamov A."/>
            <person name="Andreopoulos B."/>
            <person name="Baker S."/>
            <person name="Barry K."/>
            <person name="Bills G."/>
            <person name="Bluhm B."/>
            <person name="Cannon C."/>
            <person name="Castanera R."/>
            <person name="Culley D."/>
            <person name="Daum C."/>
            <person name="Ezra D."/>
            <person name="Gonzalez J."/>
            <person name="Henrissat B."/>
            <person name="Kuo A."/>
            <person name="Liang C."/>
            <person name="Lipzen A."/>
            <person name="Lutzoni F."/>
            <person name="Magnuson J."/>
            <person name="Mondo S."/>
            <person name="Nolan M."/>
            <person name="Ohm R."/>
            <person name="Pangilinan J."/>
            <person name="Park H.-J."/>
            <person name="Ramirez L."/>
            <person name="Alfaro M."/>
            <person name="Sun H."/>
            <person name="Tritt A."/>
            <person name="Yoshinaga Y."/>
            <person name="Zwiers L.-H."/>
            <person name="Turgeon B."/>
            <person name="Goodwin S."/>
            <person name="Spatafora J."/>
            <person name="Crous P."/>
            <person name="Grigoriev I."/>
        </authorList>
    </citation>
    <scope>NUCLEOTIDE SEQUENCE</scope>
    <source>
        <strain evidence="2">CBS 116005</strain>
    </source>
</reference>
<evidence type="ECO:0000259" key="1">
    <source>
        <dbReference type="Pfam" id="PF06985"/>
    </source>
</evidence>
<dbReference type="Proteomes" id="UP000799436">
    <property type="component" value="Unassembled WGS sequence"/>
</dbReference>
<dbReference type="Pfam" id="PF06985">
    <property type="entry name" value="HET"/>
    <property type="match status" value="1"/>
</dbReference>
<dbReference type="InterPro" id="IPR052895">
    <property type="entry name" value="HetReg/Transcr_Mod"/>
</dbReference>
<sequence>MYALATDVVDLCEFNTNLIENKTIEKVHDSRYINCEKEWYNRLEEVSLPSVFPIKLGVKLNNDEPTNKYQYVPLDAVADEIRIMVLLPAEDRSAPIRAVMAHCPVHCEVDYSALSYRWGDNSTTEKISLSGQIFHIRTSLAEALRAIRMHDKAVQCYMYQSE</sequence>
<dbReference type="InterPro" id="IPR010730">
    <property type="entry name" value="HET"/>
</dbReference>
<organism evidence="2 3">
    <name type="scientific">Teratosphaeria nubilosa</name>
    <dbReference type="NCBI Taxonomy" id="161662"/>
    <lineage>
        <taxon>Eukaryota</taxon>
        <taxon>Fungi</taxon>
        <taxon>Dikarya</taxon>
        <taxon>Ascomycota</taxon>
        <taxon>Pezizomycotina</taxon>
        <taxon>Dothideomycetes</taxon>
        <taxon>Dothideomycetidae</taxon>
        <taxon>Mycosphaerellales</taxon>
        <taxon>Teratosphaeriaceae</taxon>
        <taxon>Teratosphaeria</taxon>
    </lineage>
</organism>
<keyword evidence="3" id="KW-1185">Reference proteome</keyword>
<protein>
    <recommendedName>
        <fullName evidence="1">Heterokaryon incompatibility domain-containing protein</fullName>
    </recommendedName>
</protein>
<evidence type="ECO:0000313" key="3">
    <source>
        <dbReference type="Proteomes" id="UP000799436"/>
    </source>
</evidence>
<dbReference type="EMBL" id="ML995849">
    <property type="protein sequence ID" value="KAF2768019.1"/>
    <property type="molecule type" value="Genomic_DNA"/>
</dbReference>